<gene>
    <name evidence="1" type="ORF">L1987_64945</name>
</gene>
<proteinExistence type="predicted"/>
<sequence length="126" mass="14210">MIDPVLGDYARGRSRYKDAMIDVVPCIVGFVFQCTLEMITKNFEDYPKHRLKFFSLLQAIATHCFQALILVSPEAFASYSVIPHSQHVTIKFAPRCISIDLFAAALNFEASKNSNKSFVGLPICRF</sequence>
<evidence type="ECO:0000313" key="2">
    <source>
        <dbReference type="Proteomes" id="UP001056120"/>
    </source>
</evidence>
<protein>
    <submittedName>
        <fullName evidence="1">Uncharacterized protein</fullName>
    </submittedName>
</protein>
<name>A0ACB9BT41_9ASTR</name>
<comment type="caution">
    <text evidence="1">The sequence shown here is derived from an EMBL/GenBank/DDBJ whole genome shotgun (WGS) entry which is preliminary data.</text>
</comment>
<accession>A0ACB9BT41</accession>
<dbReference type="EMBL" id="CM042039">
    <property type="protein sequence ID" value="KAI3725167.1"/>
    <property type="molecule type" value="Genomic_DNA"/>
</dbReference>
<organism evidence="1 2">
    <name type="scientific">Smallanthus sonchifolius</name>
    <dbReference type="NCBI Taxonomy" id="185202"/>
    <lineage>
        <taxon>Eukaryota</taxon>
        <taxon>Viridiplantae</taxon>
        <taxon>Streptophyta</taxon>
        <taxon>Embryophyta</taxon>
        <taxon>Tracheophyta</taxon>
        <taxon>Spermatophyta</taxon>
        <taxon>Magnoliopsida</taxon>
        <taxon>eudicotyledons</taxon>
        <taxon>Gunneridae</taxon>
        <taxon>Pentapetalae</taxon>
        <taxon>asterids</taxon>
        <taxon>campanulids</taxon>
        <taxon>Asterales</taxon>
        <taxon>Asteraceae</taxon>
        <taxon>Asteroideae</taxon>
        <taxon>Heliantheae alliance</taxon>
        <taxon>Millerieae</taxon>
        <taxon>Smallanthus</taxon>
    </lineage>
</organism>
<keyword evidence="2" id="KW-1185">Reference proteome</keyword>
<reference evidence="2" key="1">
    <citation type="journal article" date="2022" name="Mol. Ecol. Resour.">
        <title>The genomes of chicory, endive, great burdock and yacon provide insights into Asteraceae palaeo-polyploidization history and plant inulin production.</title>
        <authorList>
            <person name="Fan W."/>
            <person name="Wang S."/>
            <person name="Wang H."/>
            <person name="Wang A."/>
            <person name="Jiang F."/>
            <person name="Liu H."/>
            <person name="Zhao H."/>
            <person name="Xu D."/>
            <person name="Zhang Y."/>
        </authorList>
    </citation>
    <scope>NUCLEOTIDE SEQUENCE [LARGE SCALE GENOMIC DNA]</scope>
    <source>
        <strain evidence="2">cv. Yunnan</strain>
    </source>
</reference>
<evidence type="ECO:0000313" key="1">
    <source>
        <dbReference type="EMBL" id="KAI3725167.1"/>
    </source>
</evidence>
<dbReference type="Proteomes" id="UP001056120">
    <property type="component" value="Linkage Group LG22"/>
</dbReference>
<reference evidence="1 2" key="2">
    <citation type="journal article" date="2022" name="Mol. Ecol. Resour.">
        <title>The genomes of chicory, endive, great burdock and yacon provide insights into Asteraceae paleo-polyploidization history and plant inulin production.</title>
        <authorList>
            <person name="Fan W."/>
            <person name="Wang S."/>
            <person name="Wang H."/>
            <person name="Wang A."/>
            <person name="Jiang F."/>
            <person name="Liu H."/>
            <person name="Zhao H."/>
            <person name="Xu D."/>
            <person name="Zhang Y."/>
        </authorList>
    </citation>
    <scope>NUCLEOTIDE SEQUENCE [LARGE SCALE GENOMIC DNA]</scope>
    <source>
        <strain evidence="2">cv. Yunnan</strain>
        <tissue evidence="1">Leaves</tissue>
    </source>
</reference>